<reference evidence="1 2" key="1">
    <citation type="submission" date="2018-12" db="EMBL/GenBank/DDBJ databases">
        <title>Flammeovirga pectinis sp. nov., isolated from the gut of the Korean scallop, Patinopecten yessoensis.</title>
        <authorList>
            <person name="Bae J.-W."/>
            <person name="Jeong Y.-S."/>
            <person name="Kang W."/>
        </authorList>
    </citation>
    <scope>NUCLEOTIDE SEQUENCE [LARGE SCALE GENOMIC DNA]</scope>
    <source>
        <strain evidence="1 2">L12M1</strain>
    </source>
</reference>
<protein>
    <submittedName>
        <fullName evidence="1">Cytidylate kinase-like family protein</fullName>
    </submittedName>
</protein>
<dbReference type="Pfam" id="PF13189">
    <property type="entry name" value="Cytidylate_kin2"/>
    <property type="match status" value="1"/>
</dbReference>
<proteinExistence type="predicted"/>
<dbReference type="RefSeq" id="WP_126619724.1">
    <property type="nucleotide sequence ID" value="NZ_CP034563.1"/>
</dbReference>
<evidence type="ECO:0000313" key="1">
    <source>
        <dbReference type="EMBL" id="AZQ65218.1"/>
    </source>
</evidence>
<dbReference type="GO" id="GO:0016301">
    <property type="term" value="F:kinase activity"/>
    <property type="evidence" value="ECO:0007669"/>
    <property type="project" value="UniProtKB-KW"/>
</dbReference>
<organism evidence="1 2">
    <name type="scientific">Flammeovirga pectinis</name>
    <dbReference type="NCBI Taxonomy" id="2494373"/>
    <lineage>
        <taxon>Bacteria</taxon>
        <taxon>Pseudomonadati</taxon>
        <taxon>Bacteroidota</taxon>
        <taxon>Cytophagia</taxon>
        <taxon>Cytophagales</taxon>
        <taxon>Flammeovirgaceae</taxon>
        <taxon>Flammeovirga</taxon>
    </lineage>
</organism>
<keyword evidence="2" id="KW-1185">Reference proteome</keyword>
<gene>
    <name evidence="1" type="ORF">EI427_23680</name>
</gene>
<keyword evidence="1" id="KW-0808">Transferase</keyword>
<name>A0A3S9PAJ7_9BACT</name>
<dbReference type="KEGG" id="fll:EI427_23680"/>
<dbReference type="AlphaFoldDB" id="A0A3S9PAJ7"/>
<dbReference type="EMBL" id="CP034563">
    <property type="protein sequence ID" value="AZQ65218.1"/>
    <property type="molecule type" value="Genomic_DNA"/>
</dbReference>
<dbReference type="OrthoDB" id="977012at2"/>
<evidence type="ECO:0000313" key="2">
    <source>
        <dbReference type="Proteomes" id="UP000267268"/>
    </source>
</evidence>
<dbReference type="Proteomes" id="UP000267268">
    <property type="component" value="Chromosome 2"/>
</dbReference>
<dbReference type="Gene3D" id="3.40.50.300">
    <property type="entry name" value="P-loop containing nucleotide triphosphate hydrolases"/>
    <property type="match status" value="1"/>
</dbReference>
<sequence length="234" mass="26970">MESFIYNYLIETELRQKKAPVANGMIVTMSREFGTNVRPAAQLLVDELNAKKVGFKMLKRPWRLVDSTILNNLSKELKVSAKELNNFIPIQNKSIIDQIMYSLDIGNNTLDEQLLTALKTVILSFLERGNVVFLGRGASFFTDGLQNALRIKVTASEKFRVTQFAKKNDLRENYAREIVRRKNKRRKNFLKYVSQSVPINYDLTIKRDDLSDNEIASSILSLVSEREIEMMRNV</sequence>
<keyword evidence="1" id="KW-0418">Kinase</keyword>
<dbReference type="InterPro" id="IPR027417">
    <property type="entry name" value="P-loop_NTPase"/>
</dbReference>
<accession>A0A3S9PAJ7</accession>